<dbReference type="STRING" id="390241.SAMN04488023_14214"/>
<proteinExistence type="predicted"/>
<dbReference type="RefSeq" id="WP_090888661.1">
    <property type="nucleotide sequence ID" value="NZ_FOGG01000042.1"/>
</dbReference>
<keyword evidence="1" id="KW-0472">Membrane</keyword>
<reference evidence="2 3" key="1">
    <citation type="submission" date="2016-10" db="EMBL/GenBank/DDBJ databases">
        <authorList>
            <person name="de Groot N.N."/>
        </authorList>
    </citation>
    <scope>NUCLEOTIDE SEQUENCE [LARGE SCALE GENOMIC DNA]</scope>
    <source>
        <strain evidence="2 3">DSM 18610</strain>
    </source>
</reference>
<keyword evidence="3" id="KW-1185">Reference proteome</keyword>
<dbReference type="Proteomes" id="UP000199572">
    <property type="component" value="Unassembled WGS sequence"/>
</dbReference>
<evidence type="ECO:0000313" key="3">
    <source>
        <dbReference type="Proteomes" id="UP000199572"/>
    </source>
</evidence>
<gene>
    <name evidence="2" type="ORF">SAMN04488023_14214</name>
</gene>
<accession>A0A1H9VFD5</accession>
<name>A0A1H9VFD5_9SPHI</name>
<organism evidence="2 3">
    <name type="scientific">Pedobacter rhizosphaerae</name>
    <dbReference type="NCBI Taxonomy" id="390241"/>
    <lineage>
        <taxon>Bacteria</taxon>
        <taxon>Pseudomonadati</taxon>
        <taxon>Bacteroidota</taxon>
        <taxon>Sphingobacteriia</taxon>
        <taxon>Sphingobacteriales</taxon>
        <taxon>Sphingobacteriaceae</taxon>
        <taxon>Pedobacter</taxon>
    </lineage>
</organism>
<evidence type="ECO:0000256" key="1">
    <source>
        <dbReference type="SAM" id="Phobius"/>
    </source>
</evidence>
<dbReference type="AlphaFoldDB" id="A0A1H9VFD5"/>
<evidence type="ECO:0000313" key="2">
    <source>
        <dbReference type="EMBL" id="SES20184.1"/>
    </source>
</evidence>
<keyword evidence="1" id="KW-1133">Transmembrane helix</keyword>
<keyword evidence="1" id="KW-0812">Transmembrane</keyword>
<feature type="transmembrane region" description="Helical" evidence="1">
    <location>
        <begin position="6"/>
        <end position="31"/>
    </location>
</feature>
<protein>
    <submittedName>
        <fullName evidence="2">Uncharacterized protein</fullName>
    </submittedName>
</protein>
<sequence length="412" mass="45766">MLKAGALYFAIVMAFFIAVISAAIILLAAHYRNSYLKELRFNRLQQNRDSAILYALNTPAPVAGDTLKIDLYADEMDSVEINRESWGILNLTQVKAFIEQDTLKSIFFTGTDTHKDSLSLYLSDEDRPLSVSGKTKIVGDVQVPKAGVRQSYAEGKPYEGDQLIYGKISDSKRTLDALDEALIKKLTTHLELPLDALPVYPRQNLLVSFGQASRAYKLPVNTQLTQHLVGKIILYADTTVTITAQSQLNGVIIYAPAIMVEEGFEGNCQLFATDSIIVAPKVKLQYPSVLGLIASEKTVDQAKISIGKGSLVKGMVFSSEKKRSAMQTLIALGEKTRVVGEVYSTGLVKLGKETQIIGKVSCNRFMMQTPATLYENFLIDVRIDRKARSKYYLSSKLFKTEQAQNRILQWLN</sequence>
<dbReference type="OrthoDB" id="1004942at2"/>
<dbReference type="EMBL" id="FOGG01000042">
    <property type="protein sequence ID" value="SES20184.1"/>
    <property type="molecule type" value="Genomic_DNA"/>
</dbReference>